<feature type="region of interest" description="Disordered" evidence="3">
    <location>
        <begin position="1"/>
        <end position="43"/>
    </location>
</feature>
<proteinExistence type="predicted"/>
<keyword evidence="1" id="KW-0677">Repeat</keyword>
<comment type="caution">
    <text evidence="5">The sequence shown here is derived from an EMBL/GenBank/DDBJ whole genome shotgun (WGS) entry which is preliminary data.</text>
</comment>
<dbReference type="NCBIfam" id="TIGR00756">
    <property type="entry name" value="PPR"/>
    <property type="match status" value="3"/>
</dbReference>
<feature type="repeat" description="PPR" evidence="2">
    <location>
        <begin position="104"/>
        <end position="138"/>
    </location>
</feature>
<dbReference type="GO" id="GO:0008270">
    <property type="term" value="F:zinc ion binding"/>
    <property type="evidence" value="ECO:0007669"/>
    <property type="project" value="InterPro"/>
</dbReference>
<dbReference type="InterPro" id="IPR046848">
    <property type="entry name" value="E_motif"/>
</dbReference>
<dbReference type="FunFam" id="1.25.40.10:FF:000427">
    <property type="entry name" value="Pentatricopeptide repeat-containing protein chloroplastic"/>
    <property type="match status" value="1"/>
</dbReference>
<dbReference type="InterPro" id="IPR046960">
    <property type="entry name" value="PPR_At4g14850-like_plant"/>
</dbReference>
<dbReference type="Proteomes" id="UP001180020">
    <property type="component" value="Unassembled WGS sequence"/>
</dbReference>
<sequence length="616" mass="68358">MTCNSASALPLNPTIPPTNSRKSTTTTTTTTTRNSSPQNPLSLLPRCTSLRHLQQIHASLLKTHHHLQTHLLIMSKLIHFCSSNPTPTHMSYAHSLFDQIPHPDSTLFNTLSRGYSRSPHPTHSVLLFVRMLSSGVLPDDYTFPSLLKACAASKALSEGTQVHSLAVKLRLHRNPFILPTLITMYAECGDLTSARALFDSTPKTCVISYNAMIAAYARASCPNEALALFRELQSAGLEPTHVTMLGVLSSCALLGALELGRWAHEYVSNRGFDAYVKVGTALVDMYAKCGSLADAERVFRGMGRRDTQAWSAMIMAYAIHGHGSVAVSLFEEMKEHHGLRPDDITFLGVLYACSHAGLVEEGLAYFDSMRDVYKIVPSVKHYGCVVDLLARAGRLEEAYSFVDGLPIDPTPILWRTLLSACGVHGNADLGMRVMERIFESGDDTHSGDYVILSNTLAAQNRWDDVTRVRRLMSEKGVVKVPGCSAIEVENVVHEFFSGDGMHPRSREVHRVVDELVEELKLVGYVPDTSVVYHMEMGEMEKEMSLRYHSEKLAIAFGVLNTPPGTTIRVVKNLRVCRDCHAAAKLMSMRLEREIVLRDLNRFHHFKDGKCSCGDYW</sequence>
<feature type="domain" description="DYW" evidence="4">
    <location>
        <begin position="523"/>
        <end position="616"/>
    </location>
</feature>
<evidence type="ECO:0000256" key="2">
    <source>
        <dbReference type="PROSITE-ProRule" id="PRU00708"/>
    </source>
</evidence>
<feature type="repeat" description="PPR" evidence="2">
    <location>
        <begin position="205"/>
        <end position="239"/>
    </location>
</feature>
<dbReference type="Pfam" id="PF01535">
    <property type="entry name" value="PPR"/>
    <property type="match status" value="4"/>
</dbReference>
<dbReference type="FunFam" id="1.25.40.10:FF:000184">
    <property type="entry name" value="Pentatricopeptide repeat-containing protein, chloroplastic"/>
    <property type="match status" value="1"/>
</dbReference>
<accession>A0AAV9CJT8</accession>
<dbReference type="InterPro" id="IPR011990">
    <property type="entry name" value="TPR-like_helical_dom_sf"/>
</dbReference>
<dbReference type="GO" id="GO:0003723">
    <property type="term" value="F:RNA binding"/>
    <property type="evidence" value="ECO:0007669"/>
    <property type="project" value="InterPro"/>
</dbReference>
<name>A0AAV9CJT8_ACOCL</name>
<dbReference type="Pfam" id="PF13041">
    <property type="entry name" value="PPR_2"/>
    <property type="match status" value="1"/>
</dbReference>
<gene>
    <name evidence="5" type="primary">PCMP-H26</name>
    <name evidence="5" type="ORF">QJS10_CPB18g01382</name>
</gene>
<dbReference type="InterPro" id="IPR032867">
    <property type="entry name" value="DYW_dom"/>
</dbReference>
<dbReference type="Gene3D" id="1.25.40.10">
    <property type="entry name" value="Tetratricopeptide repeat domain"/>
    <property type="match status" value="3"/>
</dbReference>
<evidence type="ECO:0000256" key="3">
    <source>
        <dbReference type="SAM" id="MobiDB-lite"/>
    </source>
</evidence>
<evidence type="ECO:0000256" key="1">
    <source>
        <dbReference type="ARBA" id="ARBA00022737"/>
    </source>
</evidence>
<organism evidence="5 6">
    <name type="scientific">Acorus calamus</name>
    <name type="common">Sweet flag</name>
    <dbReference type="NCBI Taxonomy" id="4465"/>
    <lineage>
        <taxon>Eukaryota</taxon>
        <taxon>Viridiplantae</taxon>
        <taxon>Streptophyta</taxon>
        <taxon>Embryophyta</taxon>
        <taxon>Tracheophyta</taxon>
        <taxon>Spermatophyta</taxon>
        <taxon>Magnoliopsida</taxon>
        <taxon>Liliopsida</taxon>
        <taxon>Acoraceae</taxon>
        <taxon>Acorus</taxon>
    </lineage>
</organism>
<dbReference type="EMBL" id="JAUJYO010000018">
    <property type="protein sequence ID" value="KAK1288995.1"/>
    <property type="molecule type" value="Genomic_DNA"/>
</dbReference>
<dbReference type="Pfam" id="PF14432">
    <property type="entry name" value="DYW_deaminase"/>
    <property type="match status" value="1"/>
</dbReference>
<evidence type="ECO:0000259" key="4">
    <source>
        <dbReference type="Pfam" id="PF14432"/>
    </source>
</evidence>
<evidence type="ECO:0000313" key="6">
    <source>
        <dbReference type="Proteomes" id="UP001180020"/>
    </source>
</evidence>
<protein>
    <submittedName>
        <fullName evidence="5">Pentatricopeptide repeat-containing protein</fullName>
    </submittedName>
</protein>
<reference evidence="5" key="1">
    <citation type="journal article" date="2023" name="Nat. Commun.">
        <title>Diploid and tetraploid genomes of Acorus and the evolution of monocots.</title>
        <authorList>
            <person name="Ma L."/>
            <person name="Liu K.W."/>
            <person name="Li Z."/>
            <person name="Hsiao Y.Y."/>
            <person name="Qi Y."/>
            <person name="Fu T."/>
            <person name="Tang G.D."/>
            <person name="Zhang D."/>
            <person name="Sun W.H."/>
            <person name="Liu D.K."/>
            <person name="Li Y."/>
            <person name="Chen G.Z."/>
            <person name="Liu X.D."/>
            <person name="Liao X.Y."/>
            <person name="Jiang Y.T."/>
            <person name="Yu X."/>
            <person name="Hao Y."/>
            <person name="Huang J."/>
            <person name="Zhao X.W."/>
            <person name="Ke S."/>
            <person name="Chen Y.Y."/>
            <person name="Wu W.L."/>
            <person name="Hsu J.L."/>
            <person name="Lin Y.F."/>
            <person name="Huang M.D."/>
            <person name="Li C.Y."/>
            <person name="Huang L."/>
            <person name="Wang Z.W."/>
            <person name="Zhao X."/>
            <person name="Zhong W.Y."/>
            <person name="Peng D.H."/>
            <person name="Ahmad S."/>
            <person name="Lan S."/>
            <person name="Zhang J.S."/>
            <person name="Tsai W.C."/>
            <person name="Van de Peer Y."/>
            <person name="Liu Z.J."/>
        </authorList>
    </citation>
    <scope>NUCLEOTIDE SEQUENCE</scope>
    <source>
        <strain evidence="5">CP</strain>
    </source>
</reference>
<dbReference type="AlphaFoldDB" id="A0AAV9CJT8"/>
<dbReference type="Pfam" id="PF20431">
    <property type="entry name" value="E_motif"/>
    <property type="match status" value="1"/>
</dbReference>
<dbReference type="PANTHER" id="PTHR47926:SF488">
    <property type="entry name" value="DYW DOMAIN-CONTAINING PROTEIN"/>
    <property type="match status" value="1"/>
</dbReference>
<dbReference type="InterPro" id="IPR002885">
    <property type="entry name" value="PPR_rpt"/>
</dbReference>
<dbReference type="GO" id="GO:0009451">
    <property type="term" value="P:RNA modification"/>
    <property type="evidence" value="ECO:0007669"/>
    <property type="project" value="InterPro"/>
</dbReference>
<dbReference type="PROSITE" id="PS51375">
    <property type="entry name" value="PPR"/>
    <property type="match status" value="3"/>
</dbReference>
<evidence type="ECO:0000313" key="5">
    <source>
        <dbReference type="EMBL" id="KAK1288995.1"/>
    </source>
</evidence>
<dbReference type="PANTHER" id="PTHR47926">
    <property type="entry name" value="PENTATRICOPEPTIDE REPEAT-CONTAINING PROTEIN"/>
    <property type="match status" value="1"/>
</dbReference>
<reference evidence="5" key="2">
    <citation type="submission" date="2023-06" db="EMBL/GenBank/DDBJ databases">
        <authorList>
            <person name="Ma L."/>
            <person name="Liu K.-W."/>
            <person name="Li Z."/>
            <person name="Hsiao Y.-Y."/>
            <person name="Qi Y."/>
            <person name="Fu T."/>
            <person name="Tang G."/>
            <person name="Zhang D."/>
            <person name="Sun W.-H."/>
            <person name="Liu D.-K."/>
            <person name="Li Y."/>
            <person name="Chen G.-Z."/>
            <person name="Liu X.-D."/>
            <person name="Liao X.-Y."/>
            <person name="Jiang Y.-T."/>
            <person name="Yu X."/>
            <person name="Hao Y."/>
            <person name="Huang J."/>
            <person name="Zhao X.-W."/>
            <person name="Ke S."/>
            <person name="Chen Y.-Y."/>
            <person name="Wu W.-L."/>
            <person name="Hsu J.-L."/>
            <person name="Lin Y.-F."/>
            <person name="Huang M.-D."/>
            <person name="Li C.-Y."/>
            <person name="Huang L."/>
            <person name="Wang Z.-W."/>
            <person name="Zhao X."/>
            <person name="Zhong W.-Y."/>
            <person name="Peng D.-H."/>
            <person name="Ahmad S."/>
            <person name="Lan S."/>
            <person name="Zhang J.-S."/>
            <person name="Tsai W.-C."/>
            <person name="Van De Peer Y."/>
            <person name="Liu Z.-J."/>
        </authorList>
    </citation>
    <scope>NUCLEOTIDE SEQUENCE</scope>
    <source>
        <strain evidence="5">CP</strain>
        <tissue evidence="5">Leaves</tissue>
    </source>
</reference>
<keyword evidence="6" id="KW-1185">Reference proteome</keyword>
<feature type="repeat" description="PPR" evidence="2">
    <location>
        <begin position="306"/>
        <end position="336"/>
    </location>
</feature>